<feature type="transmembrane region" description="Helical" evidence="1">
    <location>
        <begin position="12"/>
        <end position="41"/>
    </location>
</feature>
<evidence type="ECO:0000313" key="2">
    <source>
        <dbReference type="EMBL" id="TCO11433.1"/>
    </source>
</evidence>
<evidence type="ECO:0000313" key="3">
    <source>
        <dbReference type="Proteomes" id="UP000294881"/>
    </source>
</evidence>
<accession>A0A4R2GR20</accession>
<keyword evidence="1" id="KW-0812">Transmembrane</keyword>
<dbReference type="InterPro" id="IPR010699">
    <property type="entry name" value="DUF1275"/>
</dbReference>
<organism evidence="2 3">
    <name type="scientific">Camelimonas lactis</name>
    <dbReference type="NCBI Taxonomy" id="659006"/>
    <lineage>
        <taxon>Bacteria</taxon>
        <taxon>Pseudomonadati</taxon>
        <taxon>Pseudomonadota</taxon>
        <taxon>Alphaproteobacteria</taxon>
        <taxon>Hyphomicrobiales</taxon>
        <taxon>Chelatococcaceae</taxon>
        <taxon>Camelimonas</taxon>
    </lineage>
</organism>
<feature type="transmembrane region" description="Helical" evidence="1">
    <location>
        <begin position="138"/>
        <end position="160"/>
    </location>
</feature>
<dbReference type="EMBL" id="SLWL01000012">
    <property type="protein sequence ID" value="TCO11433.1"/>
    <property type="molecule type" value="Genomic_DNA"/>
</dbReference>
<keyword evidence="1" id="KW-1133">Transmembrane helix</keyword>
<dbReference type="Pfam" id="PF06912">
    <property type="entry name" value="DUF1275"/>
    <property type="match status" value="1"/>
</dbReference>
<dbReference type="RefSeq" id="WP_165910015.1">
    <property type="nucleotide sequence ID" value="NZ_JBHUNN010000002.1"/>
</dbReference>
<gene>
    <name evidence="2" type="ORF">EV666_11219</name>
</gene>
<dbReference type="PANTHER" id="PTHR37314:SF4">
    <property type="entry name" value="UPF0700 TRANSMEMBRANE PROTEIN YOAK"/>
    <property type="match status" value="1"/>
</dbReference>
<dbReference type="AlphaFoldDB" id="A0A4R2GR20"/>
<sequence>MHKPSPTDGLPLVGQVALLLGQVALAGCVDAIGWLLLGGLFVSFMSGNSTQLAAALADGKWLLAGRIAAVLASFFIGVFAGALWRELARRRSQTGVFVLVALMLGLSFLLVRFDGLEPLHLLPLSFAMGMLNNARRHIAGAAVGGTFVTGAFVAAAQGLAQWLLGRAGPAAFAPYALSWLALVIGALIGAALVLRLGDVMALVVPVAWAVALAIVHWLAARRDVA</sequence>
<name>A0A4R2GR20_9HYPH</name>
<keyword evidence="3" id="KW-1185">Reference proteome</keyword>
<proteinExistence type="predicted"/>
<comment type="caution">
    <text evidence="2">The sequence shown here is derived from an EMBL/GenBank/DDBJ whole genome shotgun (WGS) entry which is preliminary data.</text>
</comment>
<feature type="transmembrane region" description="Helical" evidence="1">
    <location>
        <begin position="61"/>
        <end position="84"/>
    </location>
</feature>
<evidence type="ECO:0000256" key="1">
    <source>
        <dbReference type="SAM" id="Phobius"/>
    </source>
</evidence>
<dbReference type="PROSITE" id="PS51257">
    <property type="entry name" value="PROKAR_LIPOPROTEIN"/>
    <property type="match status" value="1"/>
</dbReference>
<protein>
    <submittedName>
        <fullName evidence="2">Uncharacterized membrane protein YoaK (UPF0700 family)</fullName>
    </submittedName>
</protein>
<dbReference type="PANTHER" id="PTHR37314">
    <property type="entry name" value="SLR0142 PROTEIN"/>
    <property type="match status" value="1"/>
</dbReference>
<reference evidence="2 3" key="1">
    <citation type="submission" date="2019-03" db="EMBL/GenBank/DDBJ databases">
        <title>Genomic Encyclopedia of Type Strains, Phase IV (KMG-IV): sequencing the most valuable type-strain genomes for metagenomic binning, comparative biology and taxonomic classification.</title>
        <authorList>
            <person name="Goeker M."/>
        </authorList>
    </citation>
    <scope>NUCLEOTIDE SEQUENCE [LARGE SCALE GENOMIC DNA]</scope>
    <source>
        <strain evidence="2 3">DSM 22958</strain>
    </source>
</reference>
<keyword evidence="1" id="KW-0472">Membrane</keyword>
<feature type="transmembrane region" description="Helical" evidence="1">
    <location>
        <begin position="172"/>
        <end position="193"/>
    </location>
</feature>
<feature type="transmembrane region" description="Helical" evidence="1">
    <location>
        <begin position="199"/>
        <end position="219"/>
    </location>
</feature>
<dbReference type="Proteomes" id="UP000294881">
    <property type="component" value="Unassembled WGS sequence"/>
</dbReference>
<feature type="transmembrane region" description="Helical" evidence="1">
    <location>
        <begin position="96"/>
        <end position="113"/>
    </location>
</feature>